<dbReference type="Gene3D" id="3.40.50.720">
    <property type="entry name" value="NAD(P)-binding Rossmann-like Domain"/>
    <property type="match status" value="1"/>
</dbReference>
<accession>A0A8H8TX38</accession>
<dbReference type="EMBL" id="QGMH01000106">
    <property type="protein sequence ID" value="TVY25107.1"/>
    <property type="molecule type" value="Genomic_DNA"/>
</dbReference>
<dbReference type="OrthoDB" id="191139at2759"/>
<name>A0A8H8TX38_9HELO</name>
<reference evidence="3 4" key="1">
    <citation type="submission" date="2018-05" db="EMBL/GenBank/DDBJ databases">
        <title>Genome sequencing and assembly of the regulated plant pathogen Lachnellula willkommii and related sister species for the development of diagnostic species identification markers.</title>
        <authorList>
            <person name="Giroux E."/>
            <person name="Bilodeau G."/>
        </authorList>
    </citation>
    <scope>NUCLEOTIDE SEQUENCE [LARGE SCALE GENOMIC DNA]</scope>
    <source>
        <strain evidence="3 4">CBS 185.66</strain>
    </source>
</reference>
<proteinExistence type="inferred from homology"/>
<dbReference type="GeneID" id="41986166"/>
<dbReference type="AlphaFoldDB" id="A0A8H8TX38"/>
<evidence type="ECO:0000256" key="1">
    <source>
        <dbReference type="ARBA" id="ARBA00006484"/>
    </source>
</evidence>
<keyword evidence="2" id="KW-0560">Oxidoreductase</keyword>
<dbReference type="PANTHER" id="PTHR24320:SF152">
    <property type="entry name" value="SHORT-CHAIN DEHYDROGENASE_REDUCTASE FAMILY PROTEIN"/>
    <property type="match status" value="1"/>
</dbReference>
<sequence>MSNPKGSVLITGANGGLGSAFVSNLIASPYASSHRGIYMVRNPSSAAALKTVLQNGPRTHASSIIPLDLSSLAAIRERAAEINAKVADGTWEPIRALVLNGAWQEANEKTLRPQTFTKDGFEGHFAVNYLANFLFVLLLLRSMDKEHGRIVLVSSWSHDAYDSRNDSIAIYKDDEYKTLWRDPEALSKGIEYHDNGYKAGMRRYGTSKLLLVMFMYQLQRKLSADPALSKISVLSLDPGAMGGTGLLRDSPAFIRFLTSYLLYYLQPIMVLLKPNGRARTPKKSGYDLLLACFDEKYLGEYPKAVYLGGSEKAIPSLEARDDEKQRKLWVESLKFAAIGEGDTVLKDL</sequence>
<dbReference type="RefSeq" id="XP_031003895.1">
    <property type="nucleotide sequence ID" value="XM_031150909.1"/>
</dbReference>
<dbReference type="GO" id="GO:0016491">
    <property type="term" value="F:oxidoreductase activity"/>
    <property type="evidence" value="ECO:0007669"/>
    <property type="project" value="UniProtKB-KW"/>
</dbReference>
<dbReference type="Proteomes" id="UP000431533">
    <property type="component" value="Unassembled WGS sequence"/>
</dbReference>
<comment type="similarity">
    <text evidence="1">Belongs to the short-chain dehydrogenases/reductases (SDR) family.</text>
</comment>
<dbReference type="InterPro" id="IPR036291">
    <property type="entry name" value="NAD(P)-bd_dom_sf"/>
</dbReference>
<organism evidence="3 4">
    <name type="scientific">Lachnellula hyalina</name>
    <dbReference type="NCBI Taxonomy" id="1316788"/>
    <lineage>
        <taxon>Eukaryota</taxon>
        <taxon>Fungi</taxon>
        <taxon>Dikarya</taxon>
        <taxon>Ascomycota</taxon>
        <taxon>Pezizomycotina</taxon>
        <taxon>Leotiomycetes</taxon>
        <taxon>Helotiales</taxon>
        <taxon>Lachnaceae</taxon>
        <taxon>Lachnellula</taxon>
    </lineage>
</organism>
<dbReference type="PRINTS" id="PR00081">
    <property type="entry name" value="GDHRDH"/>
</dbReference>
<evidence type="ECO:0000256" key="2">
    <source>
        <dbReference type="ARBA" id="ARBA00023002"/>
    </source>
</evidence>
<dbReference type="InterPro" id="IPR002347">
    <property type="entry name" value="SDR_fam"/>
</dbReference>
<keyword evidence="4" id="KW-1185">Reference proteome</keyword>
<evidence type="ECO:0000313" key="3">
    <source>
        <dbReference type="EMBL" id="TVY25107.1"/>
    </source>
</evidence>
<dbReference type="PANTHER" id="PTHR24320">
    <property type="entry name" value="RETINOL DEHYDROGENASE"/>
    <property type="match status" value="1"/>
</dbReference>
<protein>
    <submittedName>
        <fullName evidence="3">Short-chain dehydrogenase TIC 32-like protein</fullName>
    </submittedName>
</protein>
<evidence type="ECO:0000313" key="4">
    <source>
        <dbReference type="Proteomes" id="UP000431533"/>
    </source>
</evidence>
<comment type="caution">
    <text evidence="3">The sequence shown here is derived from an EMBL/GenBank/DDBJ whole genome shotgun (WGS) entry which is preliminary data.</text>
</comment>
<dbReference type="Pfam" id="PF00106">
    <property type="entry name" value="adh_short"/>
    <property type="match status" value="1"/>
</dbReference>
<gene>
    <name evidence="3" type="primary">TIC32_2</name>
    <name evidence="3" type="ORF">LHYA1_G005968</name>
</gene>
<dbReference type="SUPFAM" id="SSF51735">
    <property type="entry name" value="NAD(P)-binding Rossmann-fold domains"/>
    <property type="match status" value="1"/>
</dbReference>